<dbReference type="GO" id="GO:0031177">
    <property type="term" value="F:phosphopantetheine binding"/>
    <property type="evidence" value="ECO:0007669"/>
    <property type="project" value="InterPro"/>
</dbReference>
<dbReference type="InterPro" id="IPR023213">
    <property type="entry name" value="CAT-like_dom_sf"/>
</dbReference>
<comment type="similarity">
    <text evidence="6">Belongs to the NRP synthetase family.</text>
</comment>
<dbReference type="Gene3D" id="3.40.50.12780">
    <property type="entry name" value="N-terminal domain of ligase-like"/>
    <property type="match status" value="1"/>
</dbReference>
<dbReference type="FunFam" id="3.30.559.30:FF:000006">
    <property type="entry name" value="Yersiniabactin polyketide/non-ribosomal peptide synthetase"/>
    <property type="match status" value="1"/>
</dbReference>
<dbReference type="Gene3D" id="3.40.50.1820">
    <property type="entry name" value="alpha/beta hydrolase"/>
    <property type="match status" value="1"/>
</dbReference>
<dbReference type="GO" id="GO:0043041">
    <property type="term" value="P:amino acid activation for nonribosomal peptide biosynthetic process"/>
    <property type="evidence" value="ECO:0007669"/>
    <property type="project" value="TreeGrafter"/>
</dbReference>
<keyword evidence="4" id="KW-0597">Phosphoprotein</keyword>
<dbReference type="Pfam" id="PF00501">
    <property type="entry name" value="AMP-binding"/>
    <property type="match status" value="1"/>
</dbReference>
<proteinExistence type="inferred from homology"/>
<evidence type="ECO:0000256" key="6">
    <source>
        <dbReference type="ARBA" id="ARBA00029454"/>
    </source>
</evidence>
<dbReference type="InterPro" id="IPR006162">
    <property type="entry name" value="Ppantetheine_attach_site"/>
</dbReference>
<dbReference type="PANTHER" id="PTHR45527">
    <property type="entry name" value="NONRIBOSOMAL PEPTIDE SYNTHETASE"/>
    <property type="match status" value="1"/>
</dbReference>
<comment type="cofactor">
    <cofactor evidence="1">
        <name>pantetheine 4'-phosphate</name>
        <dbReference type="ChEBI" id="CHEBI:47942"/>
    </cofactor>
</comment>
<evidence type="ECO:0000313" key="8">
    <source>
        <dbReference type="EMBL" id="ANI15438.1"/>
    </source>
</evidence>
<dbReference type="InterPro" id="IPR001242">
    <property type="entry name" value="Condensation_dom"/>
</dbReference>
<name>A0A1A9KD41_9PSED</name>
<dbReference type="InterPro" id="IPR025110">
    <property type="entry name" value="AMP-bd_C"/>
</dbReference>
<accession>A0A1A9KD41</accession>
<dbReference type="InterPro" id="IPR029058">
    <property type="entry name" value="AB_hydrolase_fold"/>
</dbReference>
<dbReference type="InterPro" id="IPR036736">
    <property type="entry name" value="ACP-like_sf"/>
</dbReference>
<dbReference type="GO" id="GO:0044550">
    <property type="term" value="P:secondary metabolite biosynthetic process"/>
    <property type="evidence" value="ECO:0007669"/>
    <property type="project" value="TreeGrafter"/>
</dbReference>
<evidence type="ECO:0000256" key="5">
    <source>
        <dbReference type="ARBA" id="ARBA00022598"/>
    </source>
</evidence>
<dbReference type="Gene3D" id="1.10.1200.10">
    <property type="entry name" value="ACP-like"/>
    <property type="match status" value="1"/>
</dbReference>
<dbReference type="InterPro" id="IPR000873">
    <property type="entry name" value="AMP-dep_synth/lig_dom"/>
</dbReference>
<dbReference type="RefSeq" id="WP_064583256.1">
    <property type="nucleotide sequence ID" value="NZ_CP015878.1"/>
</dbReference>
<dbReference type="CDD" id="cd19535">
    <property type="entry name" value="Cyc_NRPS"/>
    <property type="match status" value="1"/>
</dbReference>
<dbReference type="InterPro" id="IPR020806">
    <property type="entry name" value="PKS_PP-bd"/>
</dbReference>
<dbReference type="InterPro" id="IPR020845">
    <property type="entry name" value="AMP-binding_CS"/>
</dbReference>
<dbReference type="Pfam" id="PF00668">
    <property type="entry name" value="Condensation"/>
    <property type="match status" value="1"/>
</dbReference>
<dbReference type="SMART" id="SM00823">
    <property type="entry name" value="PKS_PP"/>
    <property type="match status" value="2"/>
</dbReference>
<dbReference type="InterPro" id="IPR042099">
    <property type="entry name" value="ANL_N_sf"/>
</dbReference>
<organism evidence="8 9">
    <name type="scientific">Pseudomonas citronellolis</name>
    <dbReference type="NCBI Taxonomy" id="53408"/>
    <lineage>
        <taxon>Bacteria</taxon>
        <taxon>Pseudomonadati</taxon>
        <taxon>Pseudomonadota</taxon>
        <taxon>Gammaproteobacteria</taxon>
        <taxon>Pseudomonadales</taxon>
        <taxon>Pseudomonadaceae</taxon>
        <taxon>Pseudomonas</taxon>
    </lineage>
</organism>
<dbReference type="Gene3D" id="3.30.559.10">
    <property type="entry name" value="Chloramphenicol acetyltransferase-like domain"/>
    <property type="match status" value="1"/>
</dbReference>
<keyword evidence="5" id="KW-0436">Ligase</keyword>
<evidence type="ECO:0000256" key="3">
    <source>
        <dbReference type="ARBA" id="ARBA00022450"/>
    </source>
</evidence>
<dbReference type="SUPFAM" id="SSF56801">
    <property type="entry name" value="Acetyl-CoA synthetase-like"/>
    <property type="match status" value="1"/>
</dbReference>
<dbReference type="PROSITE" id="PS00012">
    <property type="entry name" value="PHOSPHOPANTETHEINE"/>
    <property type="match status" value="1"/>
</dbReference>
<keyword evidence="3" id="KW-0596">Phosphopantetheine</keyword>
<evidence type="ECO:0000259" key="7">
    <source>
        <dbReference type="PROSITE" id="PS50075"/>
    </source>
</evidence>
<dbReference type="PROSITE" id="PS50075">
    <property type="entry name" value="CARRIER"/>
    <property type="match status" value="1"/>
</dbReference>
<dbReference type="Pfam" id="PF13193">
    <property type="entry name" value="AMP-binding_C"/>
    <property type="match status" value="1"/>
</dbReference>
<dbReference type="GO" id="GO:0005737">
    <property type="term" value="C:cytoplasm"/>
    <property type="evidence" value="ECO:0007669"/>
    <property type="project" value="TreeGrafter"/>
</dbReference>
<dbReference type="Gene3D" id="3.30.300.30">
    <property type="match status" value="1"/>
</dbReference>
<dbReference type="FunFam" id="3.40.50.12780:FF:000012">
    <property type="entry name" value="Non-ribosomal peptide synthetase"/>
    <property type="match status" value="1"/>
</dbReference>
<dbReference type="EMBL" id="CP015878">
    <property type="protein sequence ID" value="ANI15438.1"/>
    <property type="molecule type" value="Genomic_DNA"/>
</dbReference>
<protein>
    <submittedName>
        <fullName evidence="8">Non-ribosomal peptide synthetase</fullName>
    </submittedName>
</protein>
<evidence type="ECO:0000256" key="4">
    <source>
        <dbReference type="ARBA" id="ARBA00022553"/>
    </source>
</evidence>
<evidence type="ECO:0000256" key="2">
    <source>
        <dbReference type="ARBA" id="ARBA00004924"/>
    </source>
</evidence>
<dbReference type="PANTHER" id="PTHR45527:SF10">
    <property type="entry name" value="PYOCHELIN SYNTHASE PCHF"/>
    <property type="match status" value="1"/>
</dbReference>
<comment type="pathway">
    <text evidence="2">Siderophore biosynthesis.</text>
</comment>
<evidence type="ECO:0000313" key="9">
    <source>
        <dbReference type="Proteomes" id="UP000077748"/>
    </source>
</evidence>
<dbReference type="Pfam" id="PF00550">
    <property type="entry name" value="PP-binding"/>
    <property type="match status" value="2"/>
</dbReference>
<dbReference type="InterPro" id="IPR010071">
    <property type="entry name" value="AA_adenyl_dom"/>
</dbReference>
<dbReference type="PROSITE" id="PS00455">
    <property type="entry name" value="AMP_BINDING"/>
    <property type="match status" value="1"/>
</dbReference>
<dbReference type="FunFam" id="3.30.559.10:FF:000023">
    <property type="entry name" value="Non-ribosomal peptide synthetase"/>
    <property type="match status" value="1"/>
</dbReference>
<sequence length="1163" mass="126485">MNDDPALACAHSPRARPGDCLAGTDPHSLRDWLAPALGCDAADIDAELSLIEQGLDSINLMRLPTLLARHGVRVGVAELMERPTLQAWLRLFAERAGEVAGPSPVVPETGEGFELTALQQAYWLGRDEQRSLGGVACQLYQELDAGELDPPRLEAAVRALCQRHAMLRAQFLADGRQRIRGEPAWAGLRVHDLRRLERAEREARLAQLREALAHRCLDVASGQVFDLQLSLLPDGRSRLHLNLDLLVADVLSFAILLRDLAAFYRGEGETLPTLGMDFPAYLAAQRELRRPQLASAREYWRARLDTLPGPPQLPLAQAPESLGRPRFRRLQFLLRKPRLARLEARARAHGLTLASVLACAYAQVLARWSASQRFLLNLPLFDRQPLDSGVAHMVADFSNLVLLEVDLSRAGSFAGQAAALQAQLHRDLGHAAWSGMEVLRELAQRQDGEGLGAPVVFACNLGEPLVDARCRETLGRPGWALSQTPQVWLDHQTYPLEEGLLLNWDAVEGLFPDGLLEAMFAAYERLLEGLAEQDWGQPVSLELPAAQAQVRYQVNDTRADLEPGVLHQGFFAQARNNPHNLALVAHDEQERQYSYAELAEAALRLAAALREWGVAAGDGVAITLPKGAGQVIAVLGALAAGACYVPVGIEQPPARRAAILRQAGVCLVLTDAERAGEDAWPAGTVVRELAASQAYEPLAKPLPVEPSAVAYVIFTSGSSGEPKGVEVAHGAAQNTLDALRRRYRLAASDRLLGVSALDFDLSVFDLFAVLGVGGTLVLPAEALRKEPTHWLQLLRRHGVTLWNSVPALLDMLLLRNRGGLGLGGLRLALVSGDWIGLDLPPRLRQVAPGCRFVALGGATEAAIWSNAQEVAEVPPQWRSIPYGRPLENQRYRVVDGLGRDCPDWVPGELWIGGAGVALGYRGQAALTRQRFVEQGGERWYRTGDLGRYWPDGTLEFLGRLDQQVKLRGHRVELAEVEAVLERHPALARAVALVLPGARASLVAAVVPAGGRETPAEEQLRGWAADWLPPHMLPERMLALPWLPLSGNGKVDRKALAWLLQEQLQGSALAPDEEPLGELESAVARHWQALLEVPRVGRHQGFFALGGNSLLATRLIERLASGFGVELTLKDFFGAASVAAQAALVAARQAQRRAGANPLEEGAL</sequence>
<dbReference type="Proteomes" id="UP000077748">
    <property type="component" value="Chromosome"/>
</dbReference>
<dbReference type="GO" id="GO:0000036">
    <property type="term" value="F:acyl carrier activity"/>
    <property type="evidence" value="ECO:0007669"/>
    <property type="project" value="TreeGrafter"/>
</dbReference>
<dbReference type="InterPro" id="IPR009081">
    <property type="entry name" value="PP-bd_ACP"/>
</dbReference>
<feature type="domain" description="Carrier" evidence="7">
    <location>
        <begin position="1073"/>
        <end position="1148"/>
    </location>
</feature>
<dbReference type="SUPFAM" id="SSF52777">
    <property type="entry name" value="CoA-dependent acyltransferases"/>
    <property type="match status" value="2"/>
</dbReference>
<dbReference type="SUPFAM" id="SSF47336">
    <property type="entry name" value="ACP-like"/>
    <property type="match status" value="2"/>
</dbReference>
<reference evidence="8 9" key="1">
    <citation type="submission" date="2016-05" db="EMBL/GenBank/DDBJ databases">
        <title>Genome Sequence of Pseudomonas citronellolis Strain SJTE-3, an Estrogens and Persistent Organic Pollutants degradation strain.</title>
        <authorList>
            <person name="Liang R."/>
        </authorList>
    </citation>
    <scope>NUCLEOTIDE SEQUENCE [LARGE SCALE GENOMIC DNA]</scope>
    <source>
        <strain evidence="8 9">SJTE-3</strain>
    </source>
</reference>
<dbReference type="AlphaFoldDB" id="A0A1A9KD41"/>
<dbReference type="Gene3D" id="3.30.559.30">
    <property type="entry name" value="Nonribosomal peptide synthetase, condensation domain"/>
    <property type="match status" value="1"/>
</dbReference>
<gene>
    <name evidence="8" type="ORF">A9C11_16290</name>
</gene>
<dbReference type="InterPro" id="IPR045851">
    <property type="entry name" value="AMP-bd_C_sf"/>
</dbReference>
<dbReference type="NCBIfam" id="TIGR01733">
    <property type="entry name" value="AA-adenyl-dom"/>
    <property type="match status" value="1"/>
</dbReference>
<dbReference type="InterPro" id="IPR057737">
    <property type="entry name" value="Condensation_MtbB-like"/>
</dbReference>
<dbReference type="GO" id="GO:0016874">
    <property type="term" value="F:ligase activity"/>
    <property type="evidence" value="ECO:0007669"/>
    <property type="project" value="UniProtKB-KW"/>
</dbReference>
<evidence type="ECO:0000256" key="1">
    <source>
        <dbReference type="ARBA" id="ARBA00001957"/>
    </source>
</evidence>